<dbReference type="EMBL" id="BQNB010013098">
    <property type="protein sequence ID" value="GJT11818.1"/>
    <property type="molecule type" value="Genomic_DNA"/>
</dbReference>
<comment type="caution">
    <text evidence="1">The sequence shown here is derived from an EMBL/GenBank/DDBJ whole genome shotgun (WGS) entry which is preliminary data.</text>
</comment>
<reference evidence="1" key="2">
    <citation type="submission" date="2022-01" db="EMBL/GenBank/DDBJ databases">
        <authorList>
            <person name="Yamashiro T."/>
            <person name="Shiraishi A."/>
            <person name="Satake H."/>
            <person name="Nakayama K."/>
        </authorList>
    </citation>
    <scope>NUCLEOTIDE SEQUENCE</scope>
</reference>
<evidence type="ECO:0000313" key="2">
    <source>
        <dbReference type="Proteomes" id="UP001151760"/>
    </source>
</evidence>
<protein>
    <submittedName>
        <fullName evidence="1">Uncharacterized protein</fullName>
    </submittedName>
</protein>
<dbReference type="Proteomes" id="UP001151760">
    <property type="component" value="Unassembled WGS sequence"/>
</dbReference>
<reference evidence="1" key="1">
    <citation type="journal article" date="2022" name="Int. J. Mol. Sci.">
        <title>Draft Genome of Tanacetum Coccineum: Genomic Comparison of Closely Related Tanacetum-Family Plants.</title>
        <authorList>
            <person name="Yamashiro T."/>
            <person name="Shiraishi A."/>
            <person name="Nakayama K."/>
            <person name="Satake H."/>
        </authorList>
    </citation>
    <scope>NUCLEOTIDE SEQUENCE</scope>
</reference>
<organism evidence="1 2">
    <name type="scientific">Tanacetum coccineum</name>
    <dbReference type="NCBI Taxonomy" id="301880"/>
    <lineage>
        <taxon>Eukaryota</taxon>
        <taxon>Viridiplantae</taxon>
        <taxon>Streptophyta</taxon>
        <taxon>Embryophyta</taxon>
        <taxon>Tracheophyta</taxon>
        <taxon>Spermatophyta</taxon>
        <taxon>Magnoliopsida</taxon>
        <taxon>eudicotyledons</taxon>
        <taxon>Gunneridae</taxon>
        <taxon>Pentapetalae</taxon>
        <taxon>asterids</taxon>
        <taxon>campanulids</taxon>
        <taxon>Asterales</taxon>
        <taxon>Asteraceae</taxon>
        <taxon>Asteroideae</taxon>
        <taxon>Anthemideae</taxon>
        <taxon>Anthemidinae</taxon>
        <taxon>Tanacetum</taxon>
    </lineage>
</organism>
<evidence type="ECO:0000313" key="1">
    <source>
        <dbReference type="EMBL" id="GJT11818.1"/>
    </source>
</evidence>
<proteinExistence type="predicted"/>
<name>A0ABQ5BDB9_9ASTR</name>
<keyword evidence="2" id="KW-1185">Reference proteome</keyword>
<sequence length="87" mass="10070">MDSDGTIMSIFGQDVDTFTSTMLLNVDQLQKQLDKDEFQEDGSMAAFWVDSRFRTPSEIRQRVPNTWVMLRSPLLKEHVIKDSMKEG</sequence>
<gene>
    <name evidence="1" type="ORF">Tco_0858860</name>
</gene>
<accession>A0ABQ5BDB9</accession>